<accession>A0A4E0QPU8</accession>
<proteinExistence type="predicted"/>
<gene>
    <name evidence="1" type="ORF">PN36_14215</name>
</gene>
<keyword evidence="2" id="KW-1185">Reference proteome</keyword>
<dbReference type="EMBL" id="JSZA02000048">
    <property type="protein sequence ID" value="TGO03023.1"/>
    <property type="molecule type" value="Genomic_DNA"/>
</dbReference>
<name>A0A4E0QPU8_9GAMM</name>
<sequence length="59" mass="7473">MKKVVRKLRIQDEKSDFLYWQSQPPQKRIEALEKIRTEYISWKYDTQPRFQRVYRIIKL</sequence>
<reference evidence="1 2" key="1">
    <citation type="journal article" date="2016" name="Front. Microbiol.">
        <title>Single-Cell (Meta-)Genomics of a Dimorphic Candidatus Thiomargarita nelsonii Reveals Genomic Plasticity.</title>
        <authorList>
            <person name="Flood B.E."/>
            <person name="Fliss P."/>
            <person name="Jones D.S."/>
            <person name="Dick G.J."/>
            <person name="Jain S."/>
            <person name="Kaster A.K."/>
            <person name="Winkel M."/>
            <person name="Mussmann M."/>
            <person name="Bailey J."/>
        </authorList>
    </citation>
    <scope>NUCLEOTIDE SEQUENCE [LARGE SCALE GENOMIC DNA]</scope>
    <source>
        <strain evidence="1">Hydrate Ridge</strain>
    </source>
</reference>
<evidence type="ECO:0000313" key="2">
    <source>
        <dbReference type="Proteomes" id="UP000030428"/>
    </source>
</evidence>
<dbReference type="AlphaFoldDB" id="A0A4E0QPU8"/>
<organism evidence="1 2">
    <name type="scientific">Candidatus Thiomargarita nelsonii</name>
    <dbReference type="NCBI Taxonomy" id="1003181"/>
    <lineage>
        <taxon>Bacteria</taxon>
        <taxon>Pseudomonadati</taxon>
        <taxon>Pseudomonadota</taxon>
        <taxon>Gammaproteobacteria</taxon>
        <taxon>Thiotrichales</taxon>
        <taxon>Thiotrichaceae</taxon>
        <taxon>Thiomargarita</taxon>
    </lineage>
</organism>
<dbReference type="Proteomes" id="UP000030428">
    <property type="component" value="Unassembled WGS sequence"/>
</dbReference>
<evidence type="ECO:0000313" key="1">
    <source>
        <dbReference type="EMBL" id="TGO03023.1"/>
    </source>
</evidence>
<comment type="caution">
    <text evidence="1">The sequence shown here is derived from an EMBL/GenBank/DDBJ whole genome shotgun (WGS) entry which is preliminary data.</text>
</comment>
<evidence type="ECO:0008006" key="3">
    <source>
        <dbReference type="Google" id="ProtNLM"/>
    </source>
</evidence>
<protein>
    <recommendedName>
        <fullName evidence="3">Toxin secretion, membrane fusion protein</fullName>
    </recommendedName>
</protein>